<dbReference type="AlphaFoldDB" id="A0AAV1KYH4"/>
<organism evidence="1 2">
    <name type="scientific">Parnassius mnemosyne</name>
    <name type="common">clouded apollo</name>
    <dbReference type="NCBI Taxonomy" id="213953"/>
    <lineage>
        <taxon>Eukaryota</taxon>
        <taxon>Metazoa</taxon>
        <taxon>Ecdysozoa</taxon>
        <taxon>Arthropoda</taxon>
        <taxon>Hexapoda</taxon>
        <taxon>Insecta</taxon>
        <taxon>Pterygota</taxon>
        <taxon>Neoptera</taxon>
        <taxon>Endopterygota</taxon>
        <taxon>Lepidoptera</taxon>
        <taxon>Glossata</taxon>
        <taxon>Ditrysia</taxon>
        <taxon>Papilionoidea</taxon>
        <taxon>Papilionidae</taxon>
        <taxon>Parnassiinae</taxon>
        <taxon>Parnassini</taxon>
        <taxon>Parnassius</taxon>
        <taxon>Driopa</taxon>
    </lineage>
</organism>
<gene>
    <name evidence="1" type="ORF">PARMNEM_LOCUS8768</name>
</gene>
<proteinExistence type="predicted"/>
<dbReference type="EMBL" id="CAVLGL010000082">
    <property type="protein sequence ID" value="CAK1588081.1"/>
    <property type="molecule type" value="Genomic_DNA"/>
</dbReference>
<keyword evidence="2" id="KW-1185">Reference proteome</keyword>
<protein>
    <submittedName>
        <fullName evidence="1">Uncharacterized protein</fullName>
    </submittedName>
</protein>
<comment type="caution">
    <text evidence="1">The sequence shown here is derived from an EMBL/GenBank/DDBJ whole genome shotgun (WGS) entry which is preliminary data.</text>
</comment>
<sequence length="124" mass="13977">MTLGPWERGKALVWDAWPFISGVLVSRAASEADKLSKWRKYESLRDDYILVPFALETIDPWGPRAVKFLKELHPRLVVAASDKRAGSFLALRLSIAIQRVNAASVLGTILRGVGLYDYKLLVYF</sequence>
<accession>A0AAV1KYH4</accession>
<evidence type="ECO:0000313" key="2">
    <source>
        <dbReference type="Proteomes" id="UP001314205"/>
    </source>
</evidence>
<name>A0AAV1KYH4_9NEOP</name>
<dbReference type="Proteomes" id="UP001314205">
    <property type="component" value="Unassembled WGS sequence"/>
</dbReference>
<evidence type="ECO:0000313" key="1">
    <source>
        <dbReference type="EMBL" id="CAK1588081.1"/>
    </source>
</evidence>
<reference evidence="1 2" key="1">
    <citation type="submission" date="2023-11" db="EMBL/GenBank/DDBJ databases">
        <authorList>
            <person name="Hedman E."/>
            <person name="Englund M."/>
            <person name="Stromberg M."/>
            <person name="Nyberg Akerstrom W."/>
            <person name="Nylinder S."/>
            <person name="Jareborg N."/>
            <person name="Kallberg Y."/>
            <person name="Kronander E."/>
        </authorList>
    </citation>
    <scope>NUCLEOTIDE SEQUENCE [LARGE SCALE GENOMIC DNA]</scope>
</reference>